<dbReference type="InterPro" id="IPR009081">
    <property type="entry name" value="PP-bd_ACP"/>
</dbReference>
<gene>
    <name evidence="5" type="ORF">RM528_35125</name>
</gene>
<dbReference type="Gene3D" id="3.40.50.1820">
    <property type="entry name" value="alpha/beta hydrolase"/>
    <property type="match status" value="1"/>
</dbReference>
<evidence type="ECO:0000256" key="1">
    <source>
        <dbReference type="ARBA" id="ARBA00022450"/>
    </source>
</evidence>
<name>A0ABU2QST8_9ACTN</name>
<dbReference type="PROSITE" id="PS50075">
    <property type="entry name" value="CARRIER"/>
    <property type="match status" value="1"/>
</dbReference>
<evidence type="ECO:0000259" key="4">
    <source>
        <dbReference type="PROSITE" id="PS50075"/>
    </source>
</evidence>
<evidence type="ECO:0000256" key="3">
    <source>
        <dbReference type="ARBA" id="ARBA00022598"/>
    </source>
</evidence>
<accession>A0ABU2QST8</accession>
<dbReference type="Proteomes" id="UP001180503">
    <property type="component" value="Unassembled WGS sequence"/>
</dbReference>
<dbReference type="EMBL" id="JAVRFB010000316">
    <property type="protein sequence ID" value="MDT0407071.1"/>
    <property type="molecule type" value="Genomic_DNA"/>
</dbReference>
<proteinExistence type="predicted"/>
<keyword evidence="2" id="KW-0597">Phosphoprotein</keyword>
<feature type="domain" description="Carrier" evidence="4">
    <location>
        <begin position="12"/>
        <end position="88"/>
    </location>
</feature>
<keyword evidence="3" id="KW-0436">Ligase</keyword>
<dbReference type="InterPro" id="IPR020806">
    <property type="entry name" value="PKS_PP-bd"/>
</dbReference>
<feature type="non-terminal residue" evidence="5">
    <location>
        <position position="1"/>
    </location>
</feature>
<sequence>AVGAPEARGYRAPSDPLETALCAIVGDVLGQSGVGVDDDFFALGGDSVLGTQLVARIRDWLDTSTVMVADVFAARTVAQMAALLAGREAGSDRLQLVSELYLEVTGMDSADVTSELARTTPEPALGN</sequence>
<protein>
    <submittedName>
        <fullName evidence="5">Phosphopantetheine-binding protein</fullName>
    </submittedName>
</protein>
<comment type="caution">
    <text evidence="5">The sequence shown here is derived from an EMBL/GenBank/DDBJ whole genome shotgun (WGS) entry which is preliminary data.</text>
</comment>
<reference evidence="6" key="1">
    <citation type="submission" date="2023-07" db="EMBL/GenBank/DDBJ databases">
        <title>30 novel species of actinomycetes from the DSMZ collection.</title>
        <authorList>
            <person name="Nouioui I."/>
        </authorList>
    </citation>
    <scope>NUCLEOTIDE SEQUENCE [LARGE SCALE GENOMIC DNA]</scope>
    <source>
        <strain evidence="6">DSM 41635</strain>
    </source>
</reference>
<evidence type="ECO:0000313" key="5">
    <source>
        <dbReference type="EMBL" id="MDT0407071.1"/>
    </source>
</evidence>
<dbReference type="PANTHER" id="PTHR45527">
    <property type="entry name" value="NONRIBOSOMAL PEPTIDE SYNTHETASE"/>
    <property type="match status" value="1"/>
</dbReference>
<dbReference type="InterPro" id="IPR029058">
    <property type="entry name" value="AB_hydrolase_fold"/>
</dbReference>
<dbReference type="InterPro" id="IPR036736">
    <property type="entry name" value="ACP-like_sf"/>
</dbReference>
<dbReference type="PROSITE" id="PS00012">
    <property type="entry name" value="PHOSPHOPANTETHEINE"/>
    <property type="match status" value="1"/>
</dbReference>
<dbReference type="SMART" id="SM00823">
    <property type="entry name" value="PKS_PP"/>
    <property type="match status" value="1"/>
</dbReference>
<dbReference type="RefSeq" id="WP_311711745.1">
    <property type="nucleotide sequence ID" value="NZ_JAVRFB010000316.1"/>
</dbReference>
<keyword evidence="1" id="KW-0596">Phosphopantetheine</keyword>
<evidence type="ECO:0000313" key="6">
    <source>
        <dbReference type="Proteomes" id="UP001180503"/>
    </source>
</evidence>
<dbReference type="InterPro" id="IPR006162">
    <property type="entry name" value="Ppantetheine_attach_site"/>
</dbReference>
<organism evidence="5 6">
    <name type="scientific">Streptomyces edwardsiae</name>
    <dbReference type="NCBI Taxonomy" id="3075527"/>
    <lineage>
        <taxon>Bacteria</taxon>
        <taxon>Bacillati</taxon>
        <taxon>Actinomycetota</taxon>
        <taxon>Actinomycetes</taxon>
        <taxon>Kitasatosporales</taxon>
        <taxon>Streptomycetaceae</taxon>
        <taxon>Streptomyces</taxon>
    </lineage>
</organism>
<dbReference type="Pfam" id="PF00550">
    <property type="entry name" value="PP-binding"/>
    <property type="match status" value="1"/>
</dbReference>
<dbReference type="SUPFAM" id="SSF47336">
    <property type="entry name" value="ACP-like"/>
    <property type="match status" value="1"/>
</dbReference>
<dbReference type="PANTHER" id="PTHR45527:SF10">
    <property type="entry name" value="PYOCHELIN SYNTHASE PCHF"/>
    <property type="match status" value="1"/>
</dbReference>
<evidence type="ECO:0000256" key="2">
    <source>
        <dbReference type="ARBA" id="ARBA00022553"/>
    </source>
</evidence>